<dbReference type="PROSITE" id="PS51257">
    <property type="entry name" value="PROKAR_LIPOPROTEIN"/>
    <property type="match status" value="1"/>
</dbReference>
<dbReference type="Proteomes" id="UP000291338">
    <property type="component" value="Unassembled WGS sequence"/>
</dbReference>
<organism evidence="2 3">
    <name type="scientific">Pseudoalteromonas phenolica</name>
    <dbReference type="NCBI Taxonomy" id="161398"/>
    <lineage>
        <taxon>Bacteria</taxon>
        <taxon>Pseudomonadati</taxon>
        <taxon>Pseudomonadota</taxon>
        <taxon>Gammaproteobacteria</taxon>
        <taxon>Alteromonadales</taxon>
        <taxon>Pseudoalteromonadaceae</taxon>
        <taxon>Pseudoalteromonas</taxon>
    </lineage>
</organism>
<protein>
    <recommendedName>
        <fullName evidence="4">DUF4397 domain-containing protein</fullName>
    </recommendedName>
</protein>
<gene>
    <name evidence="2" type="ORF">C1E23_00830</name>
</gene>
<dbReference type="AlphaFoldDB" id="A0A4Q7IR74"/>
<dbReference type="EMBL" id="PPSX01000004">
    <property type="protein sequence ID" value="RZQ54973.1"/>
    <property type="molecule type" value="Genomic_DNA"/>
</dbReference>
<evidence type="ECO:0000313" key="2">
    <source>
        <dbReference type="EMBL" id="RZQ54973.1"/>
    </source>
</evidence>
<comment type="caution">
    <text evidence="2">The sequence shown here is derived from an EMBL/GenBank/DDBJ whole genome shotgun (WGS) entry which is preliminary data.</text>
</comment>
<dbReference type="RefSeq" id="WP_130253754.1">
    <property type="nucleotide sequence ID" value="NZ_PPSX01000004.1"/>
</dbReference>
<reference evidence="2 3" key="1">
    <citation type="submission" date="2018-01" db="EMBL/GenBank/DDBJ databases">
        <title>Co-occurrence of chitin degradation, pigmentation and bioactivity in marine Pseudoalteromonas.</title>
        <authorList>
            <person name="Paulsen S."/>
            <person name="Gram L."/>
            <person name="Machado H."/>
        </authorList>
    </citation>
    <scope>NUCLEOTIDE SEQUENCE [LARGE SCALE GENOMIC DNA]</scope>
    <source>
        <strain evidence="2 3">S3898</strain>
    </source>
</reference>
<sequence length="236" mass="26696">MKLIKSILLSTVLATALTACSDEETYTADVMAVNLIEDEIDVIWQYEDEREEWSLTDDKGLLFGEASSEKLLVQDETDRDVFGFYAIDGNTKEVEIDQTYYRFDEHADYLVYTYGLLGNDGRDQKARIGAVKVIDEGLNEDKYRIIVFHTYVSDMGDVDIFIGEKKIGEAIEYGEATKFWDLSPDENVITVKKADRPKTIAQFTISPEAGDAHVAFVVNTLANDENILAYKVNIEK</sequence>
<accession>A0A4Q7IR74</accession>
<evidence type="ECO:0000313" key="3">
    <source>
        <dbReference type="Proteomes" id="UP000291338"/>
    </source>
</evidence>
<evidence type="ECO:0008006" key="4">
    <source>
        <dbReference type="Google" id="ProtNLM"/>
    </source>
</evidence>
<name>A0A4Q7IR74_9GAMM</name>
<keyword evidence="1" id="KW-0732">Signal</keyword>
<evidence type="ECO:0000256" key="1">
    <source>
        <dbReference type="SAM" id="SignalP"/>
    </source>
</evidence>
<feature type="chain" id="PRO_5020530524" description="DUF4397 domain-containing protein" evidence="1">
    <location>
        <begin position="22"/>
        <end position="236"/>
    </location>
</feature>
<proteinExistence type="predicted"/>
<feature type="signal peptide" evidence="1">
    <location>
        <begin position="1"/>
        <end position="21"/>
    </location>
</feature>